<accession>A0A849AC04</accession>
<name>A0A849AC04_9ACTN</name>
<sequence>MSGRPQPITRAAPVEPVAGRYVVQVPVRWSDVDVFGHVNNARTVTLLEEARVQWMFTDAPAKGLQELTKGVVVASLTIDYRRAISFGDPVTVSMGVSHIGGSAFTIDYQVYAGADGDQLAATASTVLVPVDASTFRARRLSAPERAFLQQYRGTTDAGPR</sequence>
<dbReference type="AlphaFoldDB" id="A0A849AC04"/>
<dbReference type="EMBL" id="JABEND010000010">
    <property type="protein sequence ID" value="NNG37126.1"/>
    <property type="molecule type" value="Genomic_DNA"/>
</dbReference>
<dbReference type="SUPFAM" id="SSF54637">
    <property type="entry name" value="Thioesterase/thiol ester dehydrase-isomerase"/>
    <property type="match status" value="1"/>
</dbReference>
<keyword evidence="2" id="KW-1185">Reference proteome</keyword>
<dbReference type="InterPro" id="IPR029069">
    <property type="entry name" value="HotDog_dom_sf"/>
</dbReference>
<dbReference type="RefSeq" id="WP_171200822.1">
    <property type="nucleotide sequence ID" value="NZ_JABEND010000010.1"/>
</dbReference>
<dbReference type="InterPro" id="IPR050563">
    <property type="entry name" value="4-hydroxybenzoyl-CoA_TE"/>
</dbReference>
<dbReference type="PANTHER" id="PTHR31793">
    <property type="entry name" value="4-HYDROXYBENZOYL-COA THIOESTERASE FAMILY MEMBER"/>
    <property type="match status" value="1"/>
</dbReference>
<organism evidence="1 2">
    <name type="scientific">Nakamurella aerolata</name>
    <dbReference type="NCBI Taxonomy" id="1656892"/>
    <lineage>
        <taxon>Bacteria</taxon>
        <taxon>Bacillati</taxon>
        <taxon>Actinomycetota</taxon>
        <taxon>Actinomycetes</taxon>
        <taxon>Nakamurellales</taxon>
        <taxon>Nakamurellaceae</taxon>
        <taxon>Nakamurella</taxon>
    </lineage>
</organism>
<gene>
    <name evidence="1" type="ORF">HKD39_15720</name>
</gene>
<dbReference type="Pfam" id="PF13279">
    <property type="entry name" value="4HBT_2"/>
    <property type="match status" value="1"/>
</dbReference>
<evidence type="ECO:0000313" key="1">
    <source>
        <dbReference type="EMBL" id="NNG37126.1"/>
    </source>
</evidence>
<dbReference type="Proteomes" id="UP000562984">
    <property type="component" value="Unassembled WGS sequence"/>
</dbReference>
<dbReference type="CDD" id="cd00586">
    <property type="entry name" value="4HBT"/>
    <property type="match status" value="1"/>
</dbReference>
<proteinExistence type="predicted"/>
<protein>
    <submittedName>
        <fullName evidence="1">Acyl-CoA thioesterase</fullName>
    </submittedName>
</protein>
<dbReference type="GO" id="GO:0047617">
    <property type="term" value="F:fatty acyl-CoA hydrolase activity"/>
    <property type="evidence" value="ECO:0007669"/>
    <property type="project" value="TreeGrafter"/>
</dbReference>
<reference evidence="1 2" key="1">
    <citation type="submission" date="2020-05" db="EMBL/GenBank/DDBJ databases">
        <title>Nakamurella sp. DB0629 isolated from air conditioner.</title>
        <authorList>
            <person name="Kim D.H."/>
            <person name="Kim D.-U."/>
        </authorList>
    </citation>
    <scope>NUCLEOTIDE SEQUENCE [LARGE SCALE GENOMIC DNA]</scope>
    <source>
        <strain evidence="1 2">DB0629</strain>
    </source>
</reference>
<evidence type="ECO:0000313" key="2">
    <source>
        <dbReference type="Proteomes" id="UP000562984"/>
    </source>
</evidence>
<dbReference type="Gene3D" id="3.10.129.10">
    <property type="entry name" value="Hotdog Thioesterase"/>
    <property type="match status" value="1"/>
</dbReference>
<dbReference type="PANTHER" id="PTHR31793:SF24">
    <property type="entry name" value="LONG-CHAIN ACYL-COA THIOESTERASE FADM"/>
    <property type="match status" value="1"/>
</dbReference>
<comment type="caution">
    <text evidence="1">The sequence shown here is derived from an EMBL/GenBank/DDBJ whole genome shotgun (WGS) entry which is preliminary data.</text>
</comment>